<dbReference type="AlphaFoldDB" id="Q0CB71"/>
<accession>Q0CB71</accession>
<dbReference type="EMBL" id="CH476607">
    <property type="protein sequence ID" value="EAU30200.1"/>
    <property type="molecule type" value="Genomic_DNA"/>
</dbReference>
<organism evidence="1 2">
    <name type="scientific">Aspergillus terreus (strain NIH 2624 / FGSC A1156)</name>
    <dbReference type="NCBI Taxonomy" id="341663"/>
    <lineage>
        <taxon>Eukaryota</taxon>
        <taxon>Fungi</taxon>
        <taxon>Dikarya</taxon>
        <taxon>Ascomycota</taxon>
        <taxon>Pezizomycotina</taxon>
        <taxon>Eurotiomycetes</taxon>
        <taxon>Eurotiomycetidae</taxon>
        <taxon>Eurotiales</taxon>
        <taxon>Aspergillaceae</taxon>
        <taxon>Aspergillus</taxon>
        <taxon>Aspergillus subgen. Circumdati</taxon>
    </lineage>
</organism>
<name>Q0CB71_ASPTN</name>
<dbReference type="GeneID" id="4353791"/>
<sequence length="170" mass="18965">MRRFDSIEINGNSLSLRGLLVRHGGWYDLGQVGIDGITKEDRVFQELYREPAVQPGRRNTGPSALSVGATLALAALGPATRWKTDPTSTRTIGSGAGYRYTWSRGLAITPHYDRVGLPPCLMVVQREMLRPYGVWRGGREAVPWRLVWDTERQEGSELARQLISAVRRCG</sequence>
<gene>
    <name evidence="1" type="ORF">ATEG_09063</name>
</gene>
<dbReference type="Proteomes" id="UP000007963">
    <property type="component" value="Unassembled WGS sequence"/>
</dbReference>
<reference evidence="2" key="1">
    <citation type="submission" date="2005-09" db="EMBL/GenBank/DDBJ databases">
        <title>Annotation of the Aspergillus terreus NIH2624 genome.</title>
        <authorList>
            <person name="Birren B.W."/>
            <person name="Lander E.S."/>
            <person name="Galagan J.E."/>
            <person name="Nusbaum C."/>
            <person name="Devon K."/>
            <person name="Henn M."/>
            <person name="Ma L.-J."/>
            <person name="Jaffe D.B."/>
            <person name="Butler J."/>
            <person name="Alvarez P."/>
            <person name="Gnerre S."/>
            <person name="Grabherr M."/>
            <person name="Kleber M."/>
            <person name="Mauceli E.W."/>
            <person name="Brockman W."/>
            <person name="Rounsley S."/>
            <person name="Young S.K."/>
            <person name="LaButti K."/>
            <person name="Pushparaj V."/>
            <person name="DeCaprio D."/>
            <person name="Crawford M."/>
            <person name="Koehrsen M."/>
            <person name="Engels R."/>
            <person name="Montgomery P."/>
            <person name="Pearson M."/>
            <person name="Howarth C."/>
            <person name="Larson L."/>
            <person name="Luoma S."/>
            <person name="White J."/>
            <person name="Alvarado L."/>
            <person name="Kodira C.D."/>
            <person name="Zeng Q."/>
            <person name="Oleary S."/>
            <person name="Yandava C."/>
            <person name="Denning D.W."/>
            <person name="Nierman W.C."/>
            <person name="Milne T."/>
            <person name="Madden K."/>
        </authorList>
    </citation>
    <scope>NUCLEOTIDE SEQUENCE [LARGE SCALE GENOMIC DNA]</scope>
    <source>
        <strain evidence="2">NIH 2624 / FGSC A1156</strain>
    </source>
</reference>
<dbReference type="HOGENOM" id="CLU_1570301_0_0_1"/>
<evidence type="ECO:0000313" key="2">
    <source>
        <dbReference type="Proteomes" id="UP000007963"/>
    </source>
</evidence>
<dbReference type="VEuPathDB" id="FungiDB:ATEG_09063"/>
<dbReference type="RefSeq" id="XP_001217685.1">
    <property type="nucleotide sequence ID" value="XM_001217684.1"/>
</dbReference>
<evidence type="ECO:0000313" key="1">
    <source>
        <dbReference type="EMBL" id="EAU30200.1"/>
    </source>
</evidence>
<protein>
    <submittedName>
        <fullName evidence="1">Uncharacterized protein</fullName>
    </submittedName>
</protein>
<proteinExistence type="predicted"/>